<keyword evidence="2" id="KW-0472">Membrane</keyword>
<keyword evidence="4" id="KW-1185">Reference proteome</keyword>
<comment type="caution">
    <text evidence="3">The sequence shown here is derived from an EMBL/GenBank/DDBJ whole genome shotgun (WGS) entry which is preliminary data.</text>
</comment>
<feature type="transmembrane region" description="Helical" evidence="2">
    <location>
        <begin position="79"/>
        <end position="97"/>
    </location>
</feature>
<proteinExistence type="predicted"/>
<dbReference type="RefSeq" id="WP_109773009.1">
    <property type="nucleotide sequence ID" value="NZ_QGDQ01000003.1"/>
</dbReference>
<name>A0A316AEG3_9ACTN</name>
<evidence type="ECO:0000256" key="2">
    <source>
        <dbReference type="SAM" id="Phobius"/>
    </source>
</evidence>
<reference evidence="3 4" key="1">
    <citation type="submission" date="2018-03" db="EMBL/GenBank/DDBJ databases">
        <title>Genomic Encyclopedia of Archaeal and Bacterial Type Strains, Phase II (KMG-II): from individual species to whole genera.</title>
        <authorList>
            <person name="Goeker M."/>
        </authorList>
    </citation>
    <scope>NUCLEOTIDE SEQUENCE [LARGE SCALE GENOMIC DNA]</scope>
    <source>
        <strain evidence="3 4">DSM 44889</strain>
    </source>
</reference>
<evidence type="ECO:0000256" key="1">
    <source>
        <dbReference type="SAM" id="MobiDB-lite"/>
    </source>
</evidence>
<evidence type="ECO:0000313" key="3">
    <source>
        <dbReference type="EMBL" id="PWJ55370.1"/>
    </source>
</evidence>
<gene>
    <name evidence="3" type="ORF">BXY45_10340</name>
</gene>
<evidence type="ECO:0000313" key="4">
    <source>
        <dbReference type="Proteomes" id="UP000245469"/>
    </source>
</evidence>
<dbReference type="EMBL" id="QGDQ01000003">
    <property type="protein sequence ID" value="PWJ55370.1"/>
    <property type="molecule type" value="Genomic_DNA"/>
</dbReference>
<dbReference type="OrthoDB" id="5193805at2"/>
<feature type="transmembrane region" description="Helical" evidence="2">
    <location>
        <begin position="109"/>
        <end position="133"/>
    </location>
</feature>
<keyword evidence="2" id="KW-1133">Transmembrane helix</keyword>
<dbReference type="AlphaFoldDB" id="A0A316AEG3"/>
<dbReference type="Proteomes" id="UP000245469">
    <property type="component" value="Unassembled WGS sequence"/>
</dbReference>
<sequence>MSDPYAPPGSRRETGPSPHGHDVRRQRRELPPSVPHRPAPERRPPDPEAATRTARLGLRFSLLIIAGLVALTLPLPWRLGGAAFIVIGAVVGVFALVSAVKARLRWTAVLVLSVGLGMAALLLLVEALNLVFWPLTVERQQCLDTALTTSAVEQCHEDYQDGVQRLLPSVPAPPTTG</sequence>
<organism evidence="3 4">
    <name type="scientific">Quadrisphaera granulorum</name>
    <dbReference type="NCBI Taxonomy" id="317664"/>
    <lineage>
        <taxon>Bacteria</taxon>
        <taxon>Bacillati</taxon>
        <taxon>Actinomycetota</taxon>
        <taxon>Actinomycetes</taxon>
        <taxon>Kineosporiales</taxon>
        <taxon>Kineosporiaceae</taxon>
        <taxon>Quadrisphaera</taxon>
    </lineage>
</organism>
<protein>
    <submittedName>
        <fullName evidence="3">Uncharacterized protein</fullName>
    </submittedName>
</protein>
<feature type="region of interest" description="Disordered" evidence="1">
    <location>
        <begin position="1"/>
        <end position="50"/>
    </location>
</feature>
<feature type="compositionally biased region" description="Basic and acidic residues" evidence="1">
    <location>
        <begin position="10"/>
        <end position="23"/>
    </location>
</feature>
<keyword evidence="2" id="KW-0812">Transmembrane</keyword>
<feature type="transmembrane region" description="Helical" evidence="2">
    <location>
        <begin position="56"/>
        <end position="73"/>
    </location>
</feature>
<accession>A0A316AEG3</accession>